<protein>
    <submittedName>
        <fullName evidence="2">Uncharacterized protein</fullName>
    </submittedName>
</protein>
<dbReference type="Proteomes" id="UP001551482">
    <property type="component" value="Unassembled WGS sequence"/>
</dbReference>
<comment type="caution">
    <text evidence="2">The sequence shown here is derived from an EMBL/GenBank/DDBJ whole genome shotgun (WGS) entry which is preliminary data.</text>
</comment>
<accession>A0ABV3DJ21</accession>
<evidence type="ECO:0000256" key="1">
    <source>
        <dbReference type="SAM" id="MobiDB-lite"/>
    </source>
</evidence>
<dbReference type="EMBL" id="JBEZFP010000049">
    <property type="protein sequence ID" value="MEU8135746.1"/>
    <property type="molecule type" value="Genomic_DNA"/>
</dbReference>
<evidence type="ECO:0000313" key="2">
    <source>
        <dbReference type="EMBL" id="MEU8135746.1"/>
    </source>
</evidence>
<gene>
    <name evidence="2" type="ORF">AB0C36_19775</name>
</gene>
<proteinExistence type="predicted"/>
<organism evidence="2 3">
    <name type="scientific">Streptodolium elevatio</name>
    <dbReference type="NCBI Taxonomy" id="3157996"/>
    <lineage>
        <taxon>Bacteria</taxon>
        <taxon>Bacillati</taxon>
        <taxon>Actinomycetota</taxon>
        <taxon>Actinomycetes</taxon>
        <taxon>Kitasatosporales</taxon>
        <taxon>Streptomycetaceae</taxon>
        <taxon>Streptodolium</taxon>
    </lineage>
</organism>
<name>A0ABV3DJ21_9ACTN</name>
<reference evidence="2 3" key="1">
    <citation type="submission" date="2024-06" db="EMBL/GenBank/DDBJ databases">
        <title>The Natural Products Discovery Center: Release of the First 8490 Sequenced Strains for Exploring Actinobacteria Biosynthetic Diversity.</title>
        <authorList>
            <person name="Kalkreuter E."/>
            <person name="Kautsar S.A."/>
            <person name="Yang D."/>
            <person name="Bader C.D."/>
            <person name="Teijaro C.N."/>
            <person name="Fluegel L."/>
            <person name="Davis C.M."/>
            <person name="Simpson J.R."/>
            <person name="Lauterbach L."/>
            <person name="Steele A.D."/>
            <person name="Gui C."/>
            <person name="Meng S."/>
            <person name="Li G."/>
            <person name="Viehrig K."/>
            <person name="Ye F."/>
            <person name="Su P."/>
            <person name="Kiefer A.F."/>
            <person name="Nichols A."/>
            <person name="Cepeda A.J."/>
            <person name="Yan W."/>
            <person name="Fan B."/>
            <person name="Jiang Y."/>
            <person name="Adhikari A."/>
            <person name="Zheng C.-J."/>
            <person name="Schuster L."/>
            <person name="Cowan T.M."/>
            <person name="Smanski M.J."/>
            <person name="Chevrette M.G."/>
            <person name="De Carvalho L.P.S."/>
            <person name="Shen B."/>
        </authorList>
    </citation>
    <scope>NUCLEOTIDE SEQUENCE [LARGE SCALE GENOMIC DNA]</scope>
    <source>
        <strain evidence="2 3">NPDC048946</strain>
    </source>
</reference>
<feature type="compositionally biased region" description="Pro residues" evidence="1">
    <location>
        <begin position="125"/>
        <end position="141"/>
    </location>
</feature>
<keyword evidence="3" id="KW-1185">Reference proteome</keyword>
<feature type="region of interest" description="Disordered" evidence="1">
    <location>
        <begin position="122"/>
        <end position="173"/>
    </location>
</feature>
<evidence type="ECO:0000313" key="3">
    <source>
        <dbReference type="Proteomes" id="UP001551482"/>
    </source>
</evidence>
<dbReference type="RefSeq" id="WP_358355728.1">
    <property type="nucleotide sequence ID" value="NZ_JBEZFP010000049.1"/>
</dbReference>
<feature type="compositionally biased region" description="Low complexity" evidence="1">
    <location>
        <begin position="142"/>
        <end position="162"/>
    </location>
</feature>
<sequence length="173" mass="17353">MTITVNGGDGSDGSDGSDAAEDVRHLYRWLRDSDQLRYDARVELASAEAPDGAAMGPALDVIDIVLASGFSAASLAATLAMWRSSRPRAGSATLTVGATTVTVQDGSPETIRAIVDALTATPRSVPAPTPDPAPTPVPAPAADPALAADSAPPADPEPTAARRPADGAAEGDA</sequence>
<dbReference type="Pfam" id="PF19953">
    <property type="entry name" value="EACC1"/>
    <property type="match status" value="1"/>
</dbReference>
<dbReference type="InterPro" id="IPR045428">
    <property type="entry name" value="EACC1"/>
</dbReference>